<comment type="caution">
    <text evidence="4">The sequence shown here is derived from an EMBL/GenBank/DDBJ whole genome shotgun (WGS) entry which is preliminary data.</text>
</comment>
<reference evidence="4 5" key="1">
    <citation type="submission" date="2015-06" db="EMBL/GenBank/DDBJ databases">
        <title>New insights into the roles of widespread benthic archaea in carbon and nitrogen cycling.</title>
        <authorList>
            <person name="Lazar C.S."/>
            <person name="Baker B.J."/>
            <person name="Seitz K.W."/>
            <person name="Hyde A.S."/>
            <person name="Dick G.J."/>
            <person name="Hinrichs K.-U."/>
            <person name="Teske A.P."/>
        </authorList>
    </citation>
    <scope>NUCLEOTIDE SEQUENCE [LARGE SCALE GENOMIC DNA]</scope>
    <source>
        <strain evidence="4">DG-45</strain>
    </source>
</reference>
<evidence type="ECO:0000259" key="3">
    <source>
        <dbReference type="Pfam" id="PF22691"/>
    </source>
</evidence>
<protein>
    <submittedName>
        <fullName evidence="4">Acetyl-CoA acetyltransferase</fullName>
        <ecNumber evidence="4">2.3.1.9</ecNumber>
    </submittedName>
</protein>
<dbReference type="NCBIfam" id="NF009228">
    <property type="entry name" value="PRK12578.1"/>
    <property type="match status" value="1"/>
</dbReference>
<feature type="domain" description="Thiolase N-terminal" evidence="2">
    <location>
        <begin position="8"/>
        <end position="223"/>
    </location>
</feature>
<dbReference type="GO" id="GO:0008299">
    <property type="term" value="P:isoprenoid biosynthetic process"/>
    <property type="evidence" value="ECO:0007669"/>
    <property type="project" value="UniProtKB-KW"/>
</dbReference>
<keyword evidence="1" id="KW-0414">Isoprene biosynthesis</keyword>
<evidence type="ECO:0000313" key="5">
    <source>
        <dbReference type="Proteomes" id="UP000037210"/>
    </source>
</evidence>
<name>A0A0M0BRT2_9ARCH</name>
<dbReference type="InterPro" id="IPR002155">
    <property type="entry name" value="Thiolase"/>
</dbReference>
<dbReference type="PANTHER" id="PTHR42870:SF6">
    <property type="entry name" value="ACETYL-COA C-ACYLTRANSFERASE"/>
    <property type="match status" value="1"/>
</dbReference>
<dbReference type="PATRIC" id="fig|1685127.3.peg.692"/>
<keyword evidence="4" id="KW-0012">Acyltransferase</keyword>
<dbReference type="SUPFAM" id="SSF53901">
    <property type="entry name" value="Thiolase-like"/>
    <property type="match status" value="2"/>
</dbReference>
<dbReference type="GO" id="GO:0003985">
    <property type="term" value="F:acetyl-CoA C-acetyltransferase activity"/>
    <property type="evidence" value="ECO:0007669"/>
    <property type="project" value="UniProtKB-EC"/>
</dbReference>
<sequence length="388" mass="41164">MRRVAVIGVGHSAFGVRKDVNLSELAFEAVSPALDDAGIAGEDIDLVSFASVGGMYEEALPAVVVAEYCGLTGAGLLRCEAACASGSAAFLASYLDVASGNADVAMAVGTEKMTEVDTPTMMELIGRAGSYLWEFHNFGMTFPAYYALYASAHMARFGTTEEDLALVAVKNHRYGALNPKAHFQRETTVDEVLASYPVAWPLKLYDCCPICDGAAAVVLASEERAREIGVDAPIWVSGVGYASDTANLVKRPDYVGLGASVSASERAYEMAGLSPDDVEVATVHDCFTIAEIMAYEDLGFCGKGEGARLVREGATEIGGKVAVNVDGGLKAKGHPIGATGCSMIYELTKQLRGEAERRQRQAPLERYVALAHNVGGTGHYCYVTILRR</sequence>
<dbReference type="Proteomes" id="UP000037210">
    <property type="component" value="Unassembled WGS sequence"/>
</dbReference>
<dbReference type="EMBL" id="LFWZ01000018">
    <property type="protein sequence ID" value="KON30936.1"/>
    <property type="molecule type" value="Genomic_DNA"/>
</dbReference>
<evidence type="ECO:0000259" key="2">
    <source>
        <dbReference type="Pfam" id="PF00108"/>
    </source>
</evidence>
<dbReference type="CDD" id="cd00829">
    <property type="entry name" value="SCP-x_thiolase"/>
    <property type="match status" value="1"/>
</dbReference>
<dbReference type="PANTHER" id="PTHR42870">
    <property type="entry name" value="ACETYL-COA C-ACETYLTRANSFERASE"/>
    <property type="match status" value="1"/>
</dbReference>
<dbReference type="Gene3D" id="3.40.47.10">
    <property type="match status" value="1"/>
</dbReference>
<dbReference type="Pfam" id="PF22691">
    <property type="entry name" value="Thiolase_C_1"/>
    <property type="match status" value="1"/>
</dbReference>
<evidence type="ECO:0000256" key="1">
    <source>
        <dbReference type="ARBA" id="ARBA00023229"/>
    </source>
</evidence>
<gene>
    <name evidence="4" type="ORF">AC482_02530</name>
</gene>
<dbReference type="NCBIfam" id="NF004720">
    <property type="entry name" value="PRK06064.1"/>
    <property type="match status" value="1"/>
</dbReference>
<organism evidence="4 5">
    <name type="scientific">miscellaneous Crenarchaeota group-15 archaeon DG-45</name>
    <dbReference type="NCBI Taxonomy" id="1685127"/>
    <lineage>
        <taxon>Archaea</taxon>
        <taxon>Candidatus Bathyarchaeota</taxon>
        <taxon>MCG-15</taxon>
    </lineage>
</organism>
<keyword evidence="4" id="KW-0808">Transferase</keyword>
<dbReference type="InterPro" id="IPR020616">
    <property type="entry name" value="Thiolase_N"/>
</dbReference>
<dbReference type="AlphaFoldDB" id="A0A0M0BRT2"/>
<dbReference type="InterPro" id="IPR055140">
    <property type="entry name" value="Thiolase_C_2"/>
</dbReference>
<dbReference type="InterPro" id="IPR016039">
    <property type="entry name" value="Thiolase-like"/>
</dbReference>
<dbReference type="Pfam" id="PF00108">
    <property type="entry name" value="Thiolase_N"/>
    <property type="match status" value="1"/>
</dbReference>
<dbReference type="EC" id="2.3.1.9" evidence="4"/>
<evidence type="ECO:0000313" key="4">
    <source>
        <dbReference type="EMBL" id="KON30936.1"/>
    </source>
</evidence>
<proteinExistence type="predicted"/>
<dbReference type="PIRSF" id="PIRSF000429">
    <property type="entry name" value="Ac-CoA_Ac_transf"/>
    <property type="match status" value="1"/>
</dbReference>
<feature type="domain" description="Thiolase C-terminal" evidence="3">
    <location>
        <begin position="240"/>
        <end position="388"/>
    </location>
</feature>
<accession>A0A0M0BRT2</accession>